<evidence type="ECO:0000256" key="9">
    <source>
        <dbReference type="ARBA" id="ARBA00022989"/>
    </source>
</evidence>
<feature type="transmembrane region" description="Helical" evidence="13">
    <location>
        <begin position="357"/>
        <end position="377"/>
    </location>
</feature>
<feature type="transmembrane region" description="Helical" evidence="13">
    <location>
        <begin position="389"/>
        <end position="411"/>
    </location>
</feature>
<feature type="transmembrane region" description="Helical" evidence="13">
    <location>
        <begin position="202"/>
        <end position="223"/>
    </location>
</feature>
<evidence type="ECO:0000256" key="3">
    <source>
        <dbReference type="ARBA" id="ARBA00010199"/>
    </source>
</evidence>
<evidence type="ECO:0000256" key="1">
    <source>
        <dbReference type="ARBA" id="ARBA00003408"/>
    </source>
</evidence>
<feature type="transmembrane region" description="Helical" evidence="13">
    <location>
        <begin position="423"/>
        <end position="443"/>
    </location>
</feature>
<comment type="similarity">
    <text evidence="3">Belongs to the multi antimicrobial extrusion (MATE) (TC 2.A.66.1) family.</text>
</comment>
<dbReference type="GO" id="GO:0005886">
    <property type="term" value="C:plasma membrane"/>
    <property type="evidence" value="ECO:0007669"/>
    <property type="project" value="UniProtKB-SubCell"/>
</dbReference>
<sequence>MAESNKMREMSVNKLMVQMGIPMILSMALQAVYNIVDSAFVGNMKVGSEAALNALTLVFPVQMLMVAVGIGTGVGTNALLAMTLGQRDVKKAARVAGNSLFLGGIIYVVCLLFGIFGVKAYISSQTVDPEVISMGTTYLRICCVLSFGIIFFSLFEKLLQATGRSLYSTIGQVTGAVINIILDPIMIYGIGPVPEMGVAGAAYATVIGQIVSAGLLLVFHLKLNKEFEHGIKHMKPSARTMKEIYSIGLPAIIAQALMSIMVYAMNLILKFNPSAQTAYGLFYKVQQFVLFLAFGLRDAITPIIAFAYGMGSKKRIKDGIRYGLIYTIALMILGVLITEIFPNAFASLFNAGQSREYFIGAMRIISISFVFAGINVAYQGIYQALNGGLESLIISLLRQLVIILPLAAIFSAFVRNGQMGVSLIWWAFPITEFVSCLAGYVFLKKIQRNKVEKLG</sequence>
<evidence type="ECO:0000256" key="11">
    <source>
        <dbReference type="ARBA" id="ARBA00023136"/>
    </source>
</evidence>
<evidence type="ECO:0000256" key="10">
    <source>
        <dbReference type="ARBA" id="ARBA00023065"/>
    </source>
</evidence>
<gene>
    <name evidence="14" type="ORF">H8S09_00745</name>
</gene>
<dbReference type="RefSeq" id="WP_186847219.1">
    <property type="nucleotide sequence ID" value="NZ_JACOOX010000001.1"/>
</dbReference>
<evidence type="ECO:0000256" key="8">
    <source>
        <dbReference type="ARBA" id="ARBA00022692"/>
    </source>
</evidence>
<comment type="function">
    <text evidence="1">Multidrug efflux pump.</text>
</comment>
<dbReference type="PIRSF" id="PIRSF006603">
    <property type="entry name" value="DinF"/>
    <property type="match status" value="1"/>
</dbReference>
<evidence type="ECO:0000256" key="6">
    <source>
        <dbReference type="ARBA" id="ARBA00022449"/>
    </source>
</evidence>
<comment type="subcellular location">
    <subcellularLocation>
        <location evidence="2">Cell membrane</location>
        <topology evidence="2">Multi-pass membrane protein</topology>
    </subcellularLocation>
</comment>
<evidence type="ECO:0000256" key="13">
    <source>
        <dbReference type="SAM" id="Phobius"/>
    </source>
</evidence>
<dbReference type="NCBIfam" id="TIGR00797">
    <property type="entry name" value="matE"/>
    <property type="match status" value="1"/>
</dbReference>
<dbReference type="AlphaFoldDB" id="A0A8I0DQV3"/>
<keyword evidence="5" id="KW-0813">Transport</keyword>
<keyword evidence="7" id="KW-1003">Cell membrane</keyword>
<dbReference type="GO" id="GO:0015297">
    <property type="term" value="F:antiporter activity"/>
    <property type="evidence" value="ECO:0007669"/>
    <property type="project" value="UniProtKB-KW"/>
</dbReference>
<keyword evidence="15" id="KW-1185">Reference proteome</keyword>
<evidence type="ECO:0000256" key="7">
    <source>
        <dbReference type="ARBA" id="ARBA00022475"/>
    </source>
</evidence>
<keyword evidence="6" id="KW-0050">Antiport</keyword>
<dbReference type="InterPro" id="IPR048279">
    <property type="entry name" value="MdtK-like"/>
</dbReference>
<dbReference type="GO" id="GO:0006811">
    <property type="term" value="P:monoatomic ion transport"/>
    <property type="evidence" value="ECO:0007669"/>
    <property type="project" value="UniProtKB-KW"/>
</dbReference>
<keyword evidence="9 13" id="KW-1133">Transmembrane helix</keyword>
<feature type="transmembrane region" description="Helical" evidence="13">
    <location>
        <begin position="288"/>
        <end position="311"/>
    </location>
</feature>
<dbReference type="PANTHER" id="PTHR43298:SF2">
    <property type="entry name" value="FMN_FAD EXPORTER YEEO-RELATED"/>
    <property type="match status" value="1"/>
</dbReference>
<evidence type="ECO:0000256" key="4">
    <source>
        <dbReference type="ARBA" id="ARBA00020268"/>
    </source>
</evidence>
<dbReference type="InterPro" id="IPR002528">
    <property type="entry name" value="MATE_fam"/>
</dbReference>
<dbReference type="Proteomes" id="UP000615234">
    <property type="component" value="Unassembled WGS sequence"/>
</dbReference>
<feature type="transmembrane region" description="Helical" evidence="13">
    <location>
        <begin position="167"/>
        <end position="190"/>
    </location>
</feature>
<keyword evidence="10" id="KW-0406">Ion transport</keyword>
<protein>
    <recommendedName>
        <fullName evidence="4">Probable multidrug resistance protein NorM</fullName>
    </recommendedName>
    <alternativeName>
        <fullName evidence="12">Multidrug-efflux transporter</fullName>
    </alternativeName>
</protein>
<feature type="transmembrane region" description="Helical" evidence="13">
    <location>
        <begin position="244"/>
        <end position="268"/>
    </location>
</feature>
<accession>A0A8I0DQV3</accession>
<name>A0A8I0DQV3_9FIRM</name>
<feature type="transmembrane region" description="Helical" evidence="13">
    <location>
        <begin position="56"/>
        <end position="80"/>
    </location>
</feature>
<proteinExistence type="inferred from homology"/>
<dbReference type="Pfam" id="PF01554">
    <property type="entry name" value="MatE"/>
    <property type="match status" value="2"/>
</dbReference>
<keyword evidence="8 13" id="KW-0812">Transmembrane</keyword>
<dbReference type="EMBL" id="JACOOX010000001">
    <property type="protein sequence ID" value="MBC5661433.1"/>
    <property type="molecule type" value="Genomic_DNA"/>
</dbReference>
<evidence type="ECO:0000256" key="5">
    <source>
        <dbReference type="ARBA" id="ARBA00022448"/>
    </source>
</evidence>
<reference evidence="14 15" key="1">
    <citation type="submission" date="2020-08" db="EMBL/GenBank/DDBJ databases">
        <title>Genome public.</title>
        <authorList>
            <person name="Liu C."/>
            <person name="Sun Q."/>
        </authorList>
    </citation>
    <scope>NUCLEOTIDE SEQUENCE [LARGE SCALE GENOMIC DNA]</scope>
    <source>
        <strain evidence="14 15">NSJ-10</strain>
    </source>
</reference>
<dbReference type="PANTHER" id="PTHR43298">
    <property type="entry name" value="MULTIDRUG RESISTANCE PROTEIN NORM-RELATED"/>
    <property type="match status" value="1"/>
</dbReference>
<feature type="transmembrane region" description="Helical" evidence="13">
    <location>
        <begin position="137"/>
        <end position="155"/>
    </location>
</feature>
<comment type="caution">
    <text evidence="14">The sequence shown here is derived from an EMBL/GenBank/DDBJ whole genome shotgun (WGS) entry which is preliminary data.</text>
</comment>
<dbReference type="GO" id="GO:0042910">
    <property type="term" value="F:xenobiotic transmembrane transporter activity"/>
    <property type="evidence" value="ECO:0007669"/>
    <property type="project" value="InterPro"/>
</dbReference>
<feature type="transmembrane region" description="Helical" evidence="13">
    <location>
        <begin position="100"/>
        <end position="122"/>
    </location>
</feature>
<evidence type="ECO:0000313" key="15">
    <source>
        <dbReference type="Proteomes" id="UP000615234"/>
    </source>
</evidence>
<evidence type="ECO:0000256" key="2">
    <source>
        <dbReference type="ARBA" id="ARBA00004651"/>
    </source>
</evidence>
<evidence type="ECO:0000313" key="14">
    <source>
        <dbReference type="EMBL" id="MBC5661433.1"/>
    </source>
</evidence>
<dbReference type="InterPro" id="IPR050222">
    <property type="entry name" value="MATE_MdtK"/>
</dbReference>
<keyword evidence="11 13" id="KW-0472">Membrane</keyword>
<organism evidence="14 15">
    <name type="scientific">Coprococcus hominis</name>
    <name type="common">ex Liu et al. 2022</name>
    <dbReference type="NCBI Taxonomy" id="2763039"/>
    <lineage>
        <taxon>Bacteria</taxon>
        <taxon>Bacillati</taxon>
        <taxon>Bacillota</taxon>
        <taxon>Clostridia</taxon>
        <taxon>Lachnospirales</taxon>
        <taxon>Lachnospiraceae</taxon>
        <taxon>Coprococcus</taxon>
    </lineage>
</organism>
<feature type="transmembrane region" description="Helical" evidence="13">
    <location>
        <begin position="15"/>
        <end position="36"/>
    </location>
</feature>
<evidence type="ECO:0000256" key="12">
    <source>
        <dbReference type="ARBA" id="ARBA00031636"/>
    </source>
</evidence>
<feature type="transmembrane region" description="Helical" evidence="13">
    <location>
        <begin position="323"/>
        <end position="345"/>
    </location>
</feature>